<evidence type="ECO:0000313" key="2">
    <source>
        <dbReference type="EMBL" id="PIY88477.1"/>
    </source>
</evidence>
<name>A0A2M7R6K3_9BACT</name>
<dbReference type="Proteomes" id="UP000230767">
    <property type="component" value="Unassembled WGS sequence"/>
</dbReference>
<accession>A0A2M7R6K3</accession>
<proteinExistence type="predicted"/>
<evidence type="ECO:0000256" key="1">
    <source>
        <dbReference type="SAM" id="Coils"/>
    </source>
</evidence>
<keyword evidence="1" id="KW-0175">Coiled coil</keyword>
<comment type="caution">
    <text evidence="2">The sequence shown here is derived from an EMBL/GenBank/DDBJ whole genome shotgun (WGS) entry which is preliminary data.</text>
</comment>
<reference evidence="3" key="1">
    <citation type="submission" date="2017-09" db="EMBL/GenBank/DDBJ databases">
        <title>Depth-based differentiation of microbial function through sediment-hosted aquifers and enrichment of novel symbionts in the deep terrestrial subsurface.</title>
        <authorList>
            <person name="Probst A.J."/>
            <person name="Ladd B."/>
            <person name="Jarett J.K."/>
            <person name="Geller-Mcgrath D.E."/>
            <person name="Sieber C.M.K."/>
            <person name="Emerson J.B."/>
            <person name="Anantharaman K."/>
            <person name="Thomas B.C."/>
            <person name="Malmstrom R."/>
            <person name="Stieglmeier M."/>
            <person name="Klingl A."/>
            <person name="Woyke T."/>
            <person name="Ryan C.M."/>
            <person name="Banfield J.F."/>
        </authorList>
    </citation>
    <scope>NUCLEOTIDE SEQUENCE [LARGE SCALE GENOMIC DNA]</scope>
</reference>
<sequence length="186" mass="21498">MMKEQVRPIYSELQGYLSQAPAGDKGLIFEASIWEQHNQTIDELNTVTGKNYDRYKVEVRSIDWNRTMRRVIDSQSYRIKLGGLISRLHGEYFSDEPPPFSGMPSTVITQHQIQNQATYVQILLDLQSKIDEKLQEYKEESKEKTFLEKIKNSLSRVGNIVELIGLILRTGKELGLTVEQILKMFS</sequence>
<dbReference type="EMBL" id="PFLW01000088">
    <property type="protein sequence ID" value="PIY88477.1"/>
    <property type="molecule type" value="Genomic_DNA"/>
</dbReference>
<feature type="coiled-coil region" evidence="1">
    <location>
        <begin position="123"/>
        <end position="150"/>
    </location>
</feature>
<dbReference type="AlphaFoldDB" id="A0A2M7R6K3"/>
<protein>
    <submittedName>
        <fullName evidence="2">Uncharacterized protein</fullName>
    </submittedName>
</protein>
<evidence type="ECO:0000313" key="3">
    <source>
        <dbReference type="Proteomes" id="UP000230767"/>
    </source>
</evidence>
<organism evidence="2 3">
    <name type="scientific">Candidatus Nealsonbacteria bacterium CG_4_10_14_0_8_um_filter_37_14</name>
    <dbReference type="NCBI Taxonomy" id="1974684"/>
    <lineage>
        <taxon>Bacteria</taxon>
        <taxon>Candidatus Nealsoniibacteriota</taxon>
    </lineage>
</organism>
<gene>
    <name evidence="2" type="ORF">COY73_03760</name>
</gene>